<name>A0A956RR28_UNCEI</name>
<keyword evidence="1" id="KW-0472">Membrane</keyword>
<keyword evidence="1" id="KW-0812">Transmembrane</keyword>
<feature type="transmembrane region" description="Helical" evidence="1">
    <location>
        <begin position="15"/>
        <end position="39"/>
    </location>
</feature>
<dbReference type="Proteomes" id="UP000697710">
    <property type="component" value="Unassembled WGS sequence"/>
</dbReference>
<dbReference type="EMBL" id="JAGQHR010000587">
    <property type="protein sequence ID" value="MCA9729147.1"/>
    <property type="molecule type" value="Genomic_DNA"/>
</dbReference>
<evidence type="ECO:0000256" key="1">
    <source>
        <dbReference type="SAM" id="Phobius"/>
    </source>
</evidence>
<accession>A0A956RR28</accession>
<evidence type="ECO:0000313" key="2">
    <source>
        <dbReference type="EMBL" id="MCA9729147.1"/>
    </source>
</evidence>
<evidence type="ECO:0000313" key="3">
    <source>
        <dbReference type="Proteomes" id="UP000697710"/>
    </source>
</evidence>
<organism evidence="2 3">
    <name type="scientific">Eiseniibacteriota bacterium</name>
    <dbReference type="NCBI Taxonomy" id="2212470"/>
    <lineage>
        <taxon>Bacteria</taxon>
        <taxon>Candidatus Eiseniibacteriota</taxon>
    </lineage>
</organism>
<reference evidence="2" key="2">
    <citation type="journal article" date="2021" name="Microbiome">
        <title>Successional dynamics and alternative stable states in a saline activated sludge microbial community over 9 years.</title>
        <authorList>
            <person name="Wang Y."/>
            <person name="Ye J."/>
            <person name="Ju F."/>
            <person name="Liu L."/>
            <person name="Boyd J.A."/>
            <person name="Deng Y."/>
            <person name="Parks D.H."/>
            <person name="Jiang X."/>
            <person name="Yin X."/>
            <person name="Woodcroft B.J."/>
            <person name="Tyson G.W."/>
            <person name="Hugenholtz P."/>
            <person name="Polz M.F."/>
            <person name="Zhang T."/>
        </authorList>
    </citation>
    <scope>NUCLEOTIDE SEQUENCE</scope>
    <source>
        <strain evidence="2">HKST-UBA01</strain>
    </source>
</reference>
<gene>
    <name evidence="2" type="ORF">KC729_15765</name>
</gene>
<sequence length="125" mass="13180">MVAEAPESNSRGDGFILLGFVVASTLLFQAGIAVASSVLPPGFQSIYRDLGQKLPVLTQFFMTVNPVAAYLVPLAMIGVVGWTIGAGRRAQVVPLSVAFALLSASYAVFAAVAYWLPCCSILRDL</sequence>
<dbReference type="AlphaFoldDB" id="A0A956RR28"/>
<feature type="transmembrane region" description="Helical" evidence="1">
    <location>
        <begin position="60"/>
        <end position="84"/>
    </location>
</feature>
<reference evidence="2" key="1">
    <citation type="submission" date="2020-04" db="EMBL/GenBank/DDBJ databases">
        <authorList>
            <person name="Zhang T."/>
        </authorList>
    </citation>
    <scope>NUCLEOTIDE SEQUENCE</scope>
    <source>
        <strain evidence="2">HKST-UBA01</strain>
    </source>
</reference>
<feature type="transmembrane region" description="Helical" evidence="1">
    <location>
        <begin position="96"/>
        <end position="116"/>
    </location>
</feature>
<proteinExistence type="predicted"/>
<comment type="caution">
    <text evidence="2">The sequence shown here is derived from an EMBL/GenBank/DDBJ whole genome shotgun (WGS) entry which is preliminary data.</text>
</comment>
<protein>
    <submittedName>
        <fullName evidence="2">Uncharacterized protein</fullName>
    </submittedName>
</protein>
<keyword evidence="1" id="KW-1133">Transmembrane helix</keyword>